<dbReference type="OrthoDB" id="88903at2"/>
<organism evidence="2 3">
    <name type="scientific">Sulfurisoma sediminicola</name>
    <dbReference type="NCBI Taxonomy" id="1381557"/>
    <lineage>
        <taxon>Bacteria</taxon>
        <taxon>Pseudomonadati</taxon>
        <taxon>Pseudomonadota</taxon>
        <taxon>Betaproteobacteria</taxon>
        <taxon>Nitrosomonadales</taxon>
        <taxon>Sterolibacteriaceae</taxon>
        <taxon>Sulfurisoma</taxon>
    </lineage>
</organism>
<dbReference type="InterPro" id="IPR027417">
    <property type="entry name" value="P-loop_NTPase"/>
</dbReference>
<keyword evidence="3" id="KW-1185">Reference proteome</keyword>
<dbReference type="EMBL" id="RCCI01000005">
    <property type="protein sequence ID" value="RLJ64756.1"/>
    <property type="molecule type" value="Genomic_DNA"/>
</dbReference>
<name>A0A497XDL3_9PROT</name>
<dbReference type="Pfam" id="PF07693">
    <property type="entry name" value="KAP_NTPase"/>
    <property type="match status" value="1"/>
</dbReference>
<dbReference type="RefSeq" id="WP_121241042.1">
    <property type="nucleotide sequence ID" value="NZ_BHVV01000006.1"/>
</dbReference>
<dbReference type="Gene3D" id="3.40.50.300">
    <property type="entry name" value="P-loop containing nucleotide triphosphate hydrolases"/>
    <property type="match status" value="1"/>
</dbReference>
<proteinExistence type="predicted"/>
<dbReference type="InterPro" id="IPR011646">
    <property type="entry name" value="KAP_P-loop"/>
</dbReference>
<comment type="caution">
    <text evidence="2">The sequence shown here is derived from an EMBL/GenBank/DDBJ whole genome shotgun (WGS) entry which is preliminary data.</text>
</comment>
<protein>
    <submittedName>
        <fullName evidence="2">KAP-like P-loop domain-containing protein</fullName>
    </submittedName>
</protein>
<dbReference type="AlphaFoldDB" id="A0A497XDL3"/>
<evidence type="ECO:0000313" key="3">
    <source>
        <dbReference type="Proteomes" id="UP000268908"/>
    </source>
</evidence>
<evidence type="ECO:0000313" key="2">
    <source>
        <dbReference type="EMBL" id="RLJ64756.1"/>
    </source>
</evidence>
<sequence>MSIHQSKQAIHDFLASDEPEVLALTGDWGVGKTFLWTQAVLRLKTQVSADKKFRYAYVSLFGVKDLESLKLAIFENIDDATLGETSPEGASGWGFRKLIGGGRKATKAVSQAPIVKNYTGSLVQDIAFSRVRNLVICIDDFERRSPSLLTREVLGLVSYLKEHRGCKIALIFNHGELDGQDDYDLYKEKVVDREIRLDPKPEEAIEVAIPRSDELAADLKTHATKLGLRNIRVLRKIDKLAVATAAILSGLHPTIRKQAVASLVLMGWCHYCPGKGPTLAFLKELTNRFAGWSKYLDDKSEDTQERQWEELLGEYGYQHTDALDLALMTTIERGYPDVEAIRNAANELDAQLKIHDGSERLTAAWHLFKHGFDDNQEEILAALLSAIQDHLKWSSVGEINSVVSLLRDFSRDDLADKLIDDFVAANSDRRERFDLSQRFPGDLYDSVLEGRLNAEHARLSKPKPLADALNTLGSNDGWSKSDEEAVLAASEDDLYDLVTKTHGADLPRYIRACLSFRRISNADEGQRKIIEKMENVLRRVGASSRLNRLRVERLYGVKLATEPKL</sequence>
<dbReference type="SUPFAM" id="SSF52540">
    <property type="entry name" value="P-loop containing nucleoside triphosphate hydrolases"/>
    <property type="match status" value="1"/>
</dbReference>
<gene>
    <name evidence="2" type="ORF">DFR35_1402</name>
</gene>
<accession>A0A497XDL3</accession>
<evidence type="ECO:0000259" key="1">
    <source>
        <dbReference type="Pfam" id="PF07693"/>
    </source>
</evidence>
<feature type="domain" description="KAP NTPase" evidence="1">
    <location>
        <begin position="17"/>
        <end position="206"/>
    </location>
</feature>
<dbReference type="Proteomes" id="UP000268908">
    <property type="component" value="Unassembled WGS sequence"/>
</dbReference>
<reference evidence="2 3" key="1">
    <citation type="submission" date="2018-10" db="EMBL/GenBank/DDBJ databases">
        <title>Genomic Encyclopedia of Type Strains, Phase IV (KMG-IV): sequencing the most valuable type-strain genomes for metagenomic binning, comparative biology and taxonomic classification.</title>
        <authorList>
            <person name="Goeker M."/>
        </authorList>
    </citation>
    <scope>NUCLEOTIDE SEQUENCE [LARGE SCALE GENOMIC DNA]</scope>
    <source>
        <strain evidence="2 3">DSM 26916</strain>
    </source>
</reference>